<keyword evidence="2" id="KW-0963">Cytoplasm</keyword>
<dbReference type="InterPro" id="IPR023799">
    <property type="entry name" value="RbfA_dom_sf"/>
</dbReference>
<evidence type="ECO:0000256" key="1">
    <source>
        <dbReference type="ARBA" id="ARBA00022517"/>
    </source>
</evidence>
<reference evidence="3 4" key="1">
    <citation type="submission" date="2022-11" db="EMBL/GenBank/DDBJ databases">
        <authorList>
            <person name="Caiyu Z."/>
        </authorList>
    </citation>
    <scope>NUCLEOTIDE SEQUENCE [LARGE SCALE GENOMIC DNA]</scope>
    <source>
        <strain evidence="3 4">YR-4</strain>
    </source>
</reference>
<comment type="similarity">
    <text evidence="2">Belongs to the RbfA family.</text>
</comment>
<dbReference type="Gene3D" id="3.30.300.20">
    <property type="match status" value="1"/>
</dbReference>
<sequence length="118" mass="13351">MASHRMGRTTEDIKRELTAIFRELKDPRIQGLISVVRVEVTSDLSFCTVYVSAMEGMERAKQAVTGLKSASGFIRHELGARLQLRHVPELTFKPTDSIEYSANISRILNDLRSDKKDD</sequence>
<dbReference type="InterPro" id="IPR000238">
    <property type="entry name" value="RbfA"/>
</dbReference>
<dbReference type="Pfam" id="PF02033">
    <property type="entry name" value="RBFA"/>
    <property type="match status" value="1"/>
</dbReference>
<gene>
    <name evidence="2 3" type="primary">rbfA</name>
    <name evidence="3" type="ORF">OUY18_11970</name>
</gene>
<organism evidence="3 4">
    <name type="scientific">Caproiciproducens galactitolivorans</name>
    <dbReference type="NCBI Taxonomy" id="642589"/>
    <lineage>
        <taxon>Bacteria</taxon>
        <taxon>Bacillati</taxon>
        <taxon>Bacillota</taxon>
        <taxon>Clostridia</taxon>
        <taxon>Eubacteriales</taxon>
        <taxon>Acutalibacteraceae</taxon>
        <taxon>Caproiciproducens</taxon>
    </lineage>
</organism>
<dbReference type="PANTHER" id="PTHR33515">
    <property type="entry name" value="RIBOSOME-BINDING FACTOR A, CHLOROPLASTIC-RELATED"/>
    <property type="match status" value="1"/>
</dbReference>
<dbReference type="InterPro" id="IPR015946">
    <property type="entry name" value="KH_dom-like_a/b"/>
</dbReference>
<evidence type="ECO:0000256" key="2">
    <source>
        <dbReference type="HAMAP-Rule" id="MF_00003"/>
    </source>
</evidence>
<keyword evidence="4" id="KW-1185">Reference proteome</keyword>
<comment type="function">
    <text evidence="2">One of several proteins that assist in the late maturation steps of the functional core of the 30S ribosomal subunit. Associates with free 30S ribosomal subunits (but not with 30S subunits that are part of 70S ribosomes or polysomes). Required for efficient processing of 16S rRNA. May interact with the 5'-terminal helix region of 16S rRNA.</text>
</comment>
<comment type="subunit">
    <text evidence="2">Monomer. Binds 30S ribosomal subunits, but not 50S ribosomal subunits or 70S ribosomes.</text>
</comment>
<proteinExistence type="inferred from homology"/>
<name>A0ABT4BVQ2_9FIRM</name>
<evidence type="ECO:0000313" key="3">
    <source>
        <dbReference type="EMBL" id="MCY1714969.1"/>
    </source>
</evidence>
<comment type="subcellular location">
    <subcellularLocation>
        <location evidence="2">Cytoplasm</location>
    </subcellularLocation>
</comment>
<dbReference type="PANTHER" id="PTHR33515:SF1">
    <property type="entry name" value="RIBOSOME-BINDING FACTOR A, CHLOROPLASTIC-RELATED"/>
    <property type="match status" value="1"/>
</dbReference>
<evidence type="ECO:0000313" key="4">
    <source>
        <dbReference type="Proteomes" id="UP001082703"/>
    </source>
</evidence>
<protein>
    <recommendedName>
        <fullName evidence="2">Ribosome-binding factor A</fullName>
    </recommendedName>
</protein>
<dbReference type="Proteomes" id="UP001082703">
    <property type="component" value="Unassembled WGS sequence"/>
</dbReference>
<dbReference type="HAMAP" id="MF_00003">
    <property type="entry name" value="RbfA"/>
    <property type="match status" value="1"/>
</dbReference>
<dbReference type="NCBIfam" id="TIGR00082">
    <property type="entry name" value="rbfA"/>
    <property type="match status" value="1"/>
</dbReference>
<keyword evidence="1 2" id="KW-0690">Ribosome biogenesis</keyword>
<dbReference type="RefSeq" id="WP_268059029.1">
    <property type="nucleotide sequence ID" value="NZ_JAPOHA010000013.1"/>
</dbReference>
<dbReference type="SUPFAM" id="SSF89919">
    <property type="entry name" value="Ribosome-binding factor A, RbfA"/>
    <property type="match status" value="1"/>
</dbReference>
<dbReference type="EMBL" id="JAPOHA010000013">
    <property type="protein sequence ID" value="MCY1714969.1"/>
    <property type="molecule type" value="Genomic_DNA"/>
</dbReference>
<accession>A0ABT4BVQ2</accession>
<comment type="caution">
    <text evidence="3">The sequence shown here is derived from an EMBL/GenBank/DDBJ whole genome shotgun (WGS) entry which is preliminary data.</text>
</comment>